<dbReference type="InterPro" id="IPR044824">
    <property type="entry name" value="MAIN-like"/>
</dbReference>
<dbReference type="GO" id="GO:0010073">
    <property type="term" value="P:meristem maintenance"/>
    <property type="evidence" value="ECO:0007669"/>
    <property type="project" value="InterPro"/>
</dbReference>
<keyword evidence="4" id="KW-1185">Reference proteome</keyword>
<dbReference type="PANTHER" id="PTHR46033">
    <property type="entry name" value="PROTEIN MAIN-LIKE 2"/>
    <property type="match status" value="1"/>
</dbReference>
<comment type="caution">
    <text evidence="3">The sequence shown here is derived from an EMBL/GenBank/DDBJ whole genome shotgun (WGS) entry which is preliminary data.</text>
</comment>
<evidence type="ECO:0000259" key="2">
    <source>
        <dbReference type="Pfam" id="PF10536"/>
    </source>
</evidence>
<sequence length="314" mass="35974">MERWKPKMHTFHLSCGECTITLEDVQLHLRLSMDGFVLTGFVQSADWGAICYDILGAILDMIYVGRIDMGWLRDIFLESGDDLTEVERILGGYLMPDKSQNLIYLRWLLKLIDFRTASELSWGSAVLLTCYREMCLVTQPNKIKIGGCLSLLQSWVRFRFPILRPQVNHPYTFPLLTRWNHSVSYGGIFTALEDIQLLLDQRSEMHRRRQFLFERERQSLLNPRTTAGEAGLSTTSMQLSGPIEQATMSTPQPLQIMPGVYPNPYMFPFPIPMQGWNAWPGESNFLMTPTQPTIPRPSLQEGPHEAPSESSSHF</sequence>
<feature type="region of interest" description="Disordered" evidence="1">
    <location>
        <begin position="289"/>
        <end position="314"/>
    </location>
</feature>
<accession>A0A8J5Z3I4</accession>
<dbReference type="Proteomes" id="UP000701853">
    <property type="component" value="Chromosome 5"/>
</dbReference>
<organism evidence="3 4">
    <name type="scientific">Gossypium anomalum</name>
    <dbReference type="NCBI Taxonomy" id="47600"/>
    <lineage>
        <taxon>Eukaryota</taxon>
        <taxon>Viridiplantae</taxon>
        <taxon>Streptophyta</taxon>
        <taxon>Embryophyta</taxon>
        <taxon>Tracheophyta</taxon>
        <taxon>Spermatophyta</taxon>
        <taxon>Magnoliopsida</taxon>
        <taxon>eudicotyledons</taxon>
        <taxon>Gunneridae</taxon>
        <taxon>Pentapetalae</taxon>
        <taxon>rosids</taxon>
        <taxon>malvids</taxon>
        <taxon>Malvales</taxon>
        <taxon>Malvaceae</taxon>
        <taxon>Malvoideae</taxon>
        <taxon>Gossypium</taxon>
    </lineage>
</organism>
<name>A0A8J5Z3I4_9ROSI</name>
<dbReference type="InterPro" id="IPR019557">
    <property type="entry name" value="AminoTfrase-like_pln_mobile"/>
</dbReference>
<dbReference type="PANTHER" id="PTHR46033:SF8">
    <property type="entry name" value="PROTEIN MAINTENANCE OF MERISTEMS-LIKE"/>
    <property type="match status" value="1"/>
</dbReference>
<feature type="domain" description="Aminotransferase-like plant mobile" evidence="2">
    <location>
        <begin position="1"/>
        <end position="184"/>
    </location>
</feature>
<reference evidence="3 4" key="1">
    <citation type="journal article" date="2021" name="bioRxiv">
        <title>The Gossypium anomalum genome as a resource for cotton improvement and evolutionary analysis of hybrid incompatibility.</title>
        <authorList>
            <person name="Grover C.E."/>
            <person name="Yuan D."/>
            <person name="Arick M.A."/>
            <person name="Miller E.R."/>
            <person name="Hu G."/>
            <person name="Peterson D.G."/>
            <person name="Wendel J.F."/>
            <person name="Udall J.A."/>
        </authorList>
    </citation>
    <scope>NUCLEOTIDE SEQUENCE [LARGE SCALE GENOMIC DNA]</scope>
    <source>
        <strain evidence="3">JFW-Udall</strain>
        <tissue evidence="3">Leaf</tissue>
    </source>
</reference>
<dbReference type="AlphaFoldDB" id="A0A8J5Z3I4"/>
<protein>
    <recommendedName>
        <fullName evidence="2">Aminotransferase-like plant mobile domain-containing protein</fullName>
    </recommendedName>
</protein>
<dbReference type="EMBL" id="JAHUZN010000005">
    <property type="protein sequence ID" value="KAG8493498.1"/>
    <property type="molecule type" value="Genomic_DNA"/>
</dbReference>
<gene>
    <name evidence="3" type="ORF">CXB51_010909</name>
</gene>
<evidence type="ECO:0000256" key="1">
    <source>
        <dbReference type="SAM" id="MobiDB-lite"/>
    </source>
</evidence>
<evidence type="ECO:0000313" key="4">
    <source>
        <dbReference type="Proteomes" id="UP000701853"/>
    </source>
</evidence>
<evidence type="ECO:0000313" key="3">
    <source>
        <dbReference type="EMBL" id="KAG8493498.1"/>
    </source>
</evidence>
<proteinExistence type="predicted"/>
<dbReference type="Pfam" id="PF10536">
    <property type="entry name" value="PMD"/>
    <property type="match status" value="1"/>
</dbReference>